<name>A0AAE2MNK9_RHILE</name>
<keyword evidence="8" id="KW-0249">Electron transport</keyword>
<dbReference type="Proteomes" id="UP000538507">
    <property type="component" value="Unassembled WGS sequence"/>
</dbReference>
<evidence type="ECO:0000256" key="1">
    <source>
        <dbReference type="ARBA" id="ARBA00004651"/>
    </source>
</evidence>
<dbReference type="PANTHER" id="PTHR30485:SF1">
    <property type="entry name" value="CYTOCHROME YDHU-RELATED"/>
    <property type="match status" value="1"/>
</dbReference>
<comment type="similarity">
    <text evidence="2">Belongs to the HupC/HyaC/HydC family.</text>
</comment>
<organism evidence="14 15">
    <name type="scientific">Rhizobium leguminosarum</name>
    <dbReference type="NCBI Taxonomy" id="384"/>
    <lineage>
        <taxon>Bacteria</taxon>
        <taxon>Pseudomonadati</taxon>
        <taxon>Pseudomonadota</taxon>
        <taxon>Alphaproteobacteria</taxon>
        <taxon>Hyphomicrobiales</taxon>
        <taxon>Rhizobiaceae</taxon>
        <taxon>Rhizobium/Agrobacterium group</taxon>
        <taxon>Rhizobium</taxon>
    </lineage>
</organism>
<keyword evidence="3" id="KW-0813">Transport</keyword>
<evidence type="ECO:0000313" key="15">
    <source>
        <dbReference type="Proteomes" id="UP000538507"/>
    </source>
</evidence>
<dbReference type="AlphaFoldDB" id="A0AAE2MNK9"/>
<keyword evidence="9 12" id="KW-1133">Transmembrane helix</keyword>
<dbReference type="InterPro" id="IPR051542">
    <property type="entry name" value="Hydrogenase_cytochrome"/>
</dbReference>
<evidence type="ECO:0000259" key="13">
    <source>
        <dbReference type="Pfam" id="PF01292"/>
    </source>
</evidence>
<keyword evidence="11 12" id="KW-0472">Membrane</keyword>
<gene>
    <name evidence="14" type="ORF">GGE16_004746</name>
</gene>
<feature type="domain" description="Cytochrome b561 bacterial/Ni-hydrogenase" evidence="13">
    <location>
        <begin position="7"/>
        <end position="193"/>
    </location>
</feature>
<dbReference type="Pfam" id="PF01292">
    <property type="entry name" value="Ni_hydr_CYTB"/>
    <property type="match status" value="1"/>
</dbReference>
<dbReference type="PANTHER" id="PTHR30485">
    <property type="entry name" value="NI/FE-HYDROGENASE 1 B-TYPE CYTOCHROME SUBUNIT"/>
    <property type="match status" value="1"/>
</dbReference>
<feature type="transmembrane region" description="Helical" evidence="12">
    <location>
        <begin position="57"/>
        <end position="83"/>
    </location>
</feature>
<evidence type="ECO:0000313" key="14">
    <source>
        <dbReference type="EMBL" id="MBB4292667.1"/>
    </source>
</evidence>
<evidence type="ECO:0000256" key="3">
    <source>
        <dbReference type="ARBA" id="ARBA00022448"/>
    </source>
</evidence>
<feature type="transmembrane region" description="Helical" evidence="12">
    <location>
        <begin position="12"/>
        <end position="32"/>
    </location>
</feature>
<dbReference type="GO" id="GO:0005506">
    <property type="term" value="F:iron ion binding"/>
    <property type="evidence" value="ECO:0007669"/>
    <property type="project" value="InterPro"/>
</dbReference>
<evidence type="ECO:0000256" key="9">
    <source>
        <dbReference type="ARBA" id="ARBA00022989"/>
    </source>
</evidence>
<dbReference type="InterPro" id="IPR011577">
    <property type="entry name" value="Cyt_b561_bac/Ni-Hgenase"/>
</dbReference>
<dbReference type="PRINTS" id="PR00161">
    <property type="entry name" value="NIHGNASECYTB"/>
</dbReference>
<evidence type="ECO:0000256" key="12">
    <source>
        <dbReference type="SAM" id="Phobius"/>
    </source>
</evidence>
<dbReference type="GO" id="GO:0020037">
    <property type="term" value="F:heme binding"/>
    <property type="evidence" value="ECO:0007669"/>
    <property type="project" value="TreeGrafter"/>
</dbReference>
<evidence type="ECO:0000256" key="11">
    <source>
        <dbReference type="ARBA" id="ARBA00023136"/>
    </source>
</evidence>
<accession>A0AAE2MNK9</accession>
<evidence type="ECO:0000256" key="4">
    <source>
        <dbReference type="ARBA" id="ARBA00022475"/>
    </source>
</evidence>
<keyword evidence="5" id="KW-0349">Heme</keyword>
<comment type="subcellular location">
    <subcellularLocation>
        <location evidence="1">Cell membrane</location>
        <topology evidence="1">Multi-pass membrane protein</topology>
    </subcellularLocation>
</comment>
<keyword evidence="10" id="KW-0408">Iron</keyword>
<keyword evidence="7" id="KW-0479">Metal-binding</keyword>
<keyword evidence="6 12" id="KW-0812">Transmembrane</keyword>
<evidence type="ECO:0000256" key="8">
    <source>
        <dbReference type="ARBA" id="ARBA00022982"/>
    </source>
</evidence>
<feature type="transmembrane region" description="Helical" evidence="12">
    <location>
        <begin position="160"/>
        <end position="183"/>
    </location>
</feature>
<evidence type="ECO:0000256" key="5">
    <source>
        <dbReference type="ARBA" id="ARBA00022617"/>
    </source>
</evidence>
<feature type="transmembrane region" description="Helical" evidence="12">
    <location>
        <begin position="120"/>
        <end position="140"/>
    </location>
</feature>
<evidence type="ECO:0000256" key="2">
    <source>
        <dbReference type="ARBA" id="ARBA00008622"/>
    </source>
</evidence>
<sequence length="209" mass="23132">MRTVFRPAVIRITHWINAFAMLCMVSSGMGIYNAHPIFDFSFPPAVTLGGWLGGSTIWHFAVMWLLVGNGLLYLLFGVASGYLGRQMFPVRLGELLRDVRLALAFRLRHESGSYNTIQKALYIAVLLLGVLMVTSGLAIWKPVQFSPLTALFGGFDFARVVHFLGMAAILCFTALHLVMVILVPQTLLSMVTGTSSSNHKRRADRDEKA</sequence>
<dbReference type="GO" id="GO:0022904">
    <property type="term" value="P:respiratory electron transport chain"/>
    <property type="evidence" value="ECO:0007669"/>
    <property type="project" value="InterPro"/>
</dbReference>
<dbReference type="Gene3D" id="1.20.950.20">
    <property type="entry name" value="Transmembrane di-heme cytochromes, Chain C"/>
    <property type="match status" value="1"/>
</dbReference>
<comment type="caution">
    <text evidence="14">The sequence shown here is derived from an EMBL/GenBank/DDBJ whole genome shotgun (WGS) entry which is preliminary data.</text>
</comment>
<dbReference type="GO" id="GO:0009055">
    <property type="term" value="F:electron transfer activity"/>
    <property type="evidence" value="ECO:0007669"/>
    <property type="project" value="InterPro"/>
</dbReference>
<evidence type="ECO:0000256" key="7">
    <source>
        <dbReference type="ARBA" id="ARBA00022723"/>
    </source>
</evidence>
<protein>
    <submittedName>
        <fullName evidence="14">Thiosulfate reductase cytochrome b subunit</fullName>
    </submittedName>
</protein>
<dbReference type="EMBL" id="JACIGO010000006">
    <property type="protein sequence ID" value="MBB4292667.1"/>
    <property type="molecule type" value="Genomic_DNA"/>
</dbReference>
<keyword evidence="4" id="KW-1003">Cell membrane</keyword>
<dbReference type="InterPro" id="IPR016174">
    <property type="entry name" value="Di-haem_cyt_TM"/>
</dbReference>
<dbReference type="SUPFAM" id="SSF81342">
    <property type="entry name" value="Transmembrane di-heme cytochromes"/>
    <property type="match status" value="1"/>
</dbReference>
<dbReference type="GO" id="GO:0005886">
    <property type="term" value="C:plasma membrane"/>
    <property type="evidence" value="ECO:0007669"/>
    <property type="project" value="UniProtKB-SubCell"/>
</dbReference>
<proteinExistence type="inferred from homology"/>
<reference evidence="14 15" key="1">
    <citation type="submission" date="2020-08" db="EMBL/GenBank/DDBJ databases">
        <title>Genomic Encyclopedia of Type Strains, Phase IV (KMG-V): Genome sequencing to study the core and pangenomes of soil and plant-associated prokaryotes.</title>
        <authorList>
            <person name="Whitman W."/>
        </authorList>
    </citation>
    <scope>NUCLEOTIDE SEQUENCE [LARGE SCALE GENOMIC DNA]</scope>
    <source>
        <strain evidence="14 15">SEMIA 415</strain>
    </source>
</reference>
<evidence type="ECO:0000256" key="6">
    <source>
        <dbReference type="ARBA" id="ARBA00022692"/>
    </source>
</evidence>
<dbReference type="InterPro" id="IPR000516">
    <property type="entry name" value="Ni-dep_Hydgase_cyt-B"/>
</dbReference>
<evidence type="ECO:0000256" key="10">
    <source>
        <dbReference type="ARBA" id="ARBA00023004"/>
    </source>
</evidence>